<comment type="caution">
    <text evidence="2">The sequence shown here is derived from an EMBL/GenBank/DDBJ whole genome shotgun (WGS) entry which is preliminary data.</text>
</comment>
<evidence type="ECO:0000313" key="2">
    <source>
        <dbReference type="EMBL" id="EJK63526.1"/>
    </source>
</evidence>
<keyword evidence="1" id="KW-0472">Membrane</keyword>
<sequence>MPTSQKNDSVRSLAHATPVAEPGQEVALAKIICRPQPPRPGREIVVSDPSLSLEYNIQARTTDTRAPSDCRFTRLYFTHLAYLTYGVASAVPFYVVWYLYLPARSNKIKGQLSGVCPLFCT</sequence>
<gene>
    <name evidence="2" type="ORF">THAOC_15810</name>
</gene>
<dbReference type="AlphaFoldDB" id="K0SR43"/>
<keyword evidence="3" id="KW-1185">Reference proteome</keyword>
<evidence type="ECO:0000256" key="1">
    <source>
        <dbReference type="SAM" id="Phobius"/>
    </source>
</evidence>
<feature type="transmembrane region" description="Helical" evidence="1">
    <location>
        <begin position="82"/>
        <end position="101"/>
    </location>
</feature>
<organism evidence="2 3">
    <name type="scientific">Thalassiosira oceanica</name>
    <name type="common">Marine diatom</name>
    <dbReference type="NCBI Taxonomy" id="159749"/>
    <lineage>
        <taxon>Eukaryota</taxon>
        <taxon>Sar</taxon>
        <taxon>Stramenopiles</taxon>
        <taxon>Ochrophyta</taxon>
        <taxon>Bacillariophyta</taxon>
        <taxon>Coscinodiscophyceae</taxon>
        <taxon>Thalassiosirophycidae</taxon>
        <taxon>Thalassiosirales</taxon>
        <taxon>Thalassiosiraceae</taxon>
        <taxon>Thalassiosira</taxon>
    </lineage>
</organism>
<dbReference type="EMBL" id="AGNL01018193">
    <property type="protein sequence ID" value="EJK63526.1"/>
    <property type="molecule type" value="Genomic_DNA"/>
</dbReference>
<accession>K0SR43</accession>
<protein>
    <submittedName>
        <fullName evidence="2">Uncharacterized protein</fullName>
    </submittedName>
</protein>
<reference evidence="2 3" key="1">
    <citation type="journal article" date="2012" name="Genome Biol.">
        <title>Genome and low-iron response of an oceanic diatom adapted to chronic iron limitation.</title>
        <authorList>
            <person name="Lommer M."/>
            <person name="Specht M."/>
            <person name="Roy A.S."/>
            <person name="Kraemer L."/>
            <person name="Andreson R."/>
            <person name="Gutowska M.A."/>
            <person name="Wolf J."/>
            <person name="Bergner S.V."/>
            <person name="Schilhabel M.B."/>
            <person name="Klostermeier U.C."/>
            <person name="Beiko R.G."/>
            <person name="Rosenstiel P."/>
            <person name="Hippler M."/>
            <person name="Laroche J."/>
        </authorList>
    </citation>
    <scope>NUCLEOTIDE SEQUENCE [LARGE SCALE GENOMIC DNA]</scope>
    <source>
        <strain evidence="2 3">CCMP1005</strain>
    </source>
</reference>
<dbReference type="Proteomes" id="UP000266841">
    <property type="component" value="Unassembled WGS sequence"/>
</dbReference>
<name>K0SR43_THAOC</name>
<proteinExistence type="predicted"/>
<evidence type="ECO:0000313" key="3">
    <source>
        <dbReference type="Proteomes" id="UP000266841"/>
    </source>
</evidence>
<keyword evidence="1" id="KW-1133">Transmembrane helix</keyword>
<keyword evidence="1" id="KW-0812">Transmembrane</keyword>